<dbReference type="InParanoid" id="A0A0C3FP37"/>
<feature type="region of interest" description="Disordered" evidence="1">
    <location>
        <begin position="30"/>
        <end position="88"/>
    </location>
</feature>
<feature type="compositionally biased region" description="Acidic residues" evidence="1">
    <location>
        <begin position="69"/>
        <end position="86"/>
    </location>
</feature>
<name>A0A0C3FP37_PILCF</name>
<dbReference type="OrthoDB" id="2691977at2759"/>
<evidence type="ECO:0000256" key="1">
    <source>
        <dbReference type="SAM" id="MobiDB-lite"/>
    </source>
</evidence>
<dbReference type="EMBL" id="KN833001">
    <property type="protein sequence ID" value="KIM80991.1"/>
    <property type="molecule type" value="Genomic_DNA"/>
</dbReference>
<dbReference type="Proteomes" id="UP000054166">
    <property type="component" value="Unassembled WGS sequence"/>
</dbReference>
<sequence length="180" mass="20049">MPMTGTFSSHRLRRFLPRSGTQLAKLQEELETQLRETAADEGDSTEESGEDVLDIGDSVDEDSTRSSMGDEDDELEEMEDDEEDDPIVGNGFVEEVAEEKLRAKLPRFQAGISERNVAIAAEVLEKLDYSGPLALSWDDANLEQSLSVWNEVNDVWTVLGGSCGNRRFGCSHGNEFLMRE</sequence>
<evidence type="ECO:0000313" key="2">
    <source>
        <dbReference type="EMBL" id="KIM80991.1"/>
    </source>
</evidence>
<reference evidence="2 3" key="1">
    <citation type="submission" date="2014-04" db="EMBL/GenBank/DDBJ databases">
        <authorList>
            <consortium name="DOE Joint Genome Institute"/>
            <person name="Kuo A."/>
            <person name="Tarkka M."/>
            <person name="Buscot F."/>
            <person name="Kohler A."/>
            <person name="Nagy L.G."/>
            <person name="Floudas D."/>
            <person name="Copeland A."/>
            <person name="Barry K.W."/>
            <person name="Cichocki N."/>
            <person name="Veneault-Fourrey C."/>
            <person name="LaButti K."/>
            <person name="Lindquist E.A."/>
            <person name="Lipzen A."/>
            <person name="Lundell T."/>
            <person name="Morin E."/>
            <person name="Murat C."/>
            <person name="Sun H."/>
            <person name="Tunlid A."/>
            <person name="Henrissat B."/>
            <person name="Grigoriev I.V."/>
            <person name="Hibbett D.S."/>
            <person name="Martin F."/>
            <person name="Nordberg H.P."/>
            <person name="Cantor M.N."/>
            <person name="Hua S.X."/>
        </authorList>
    </citation>
    <scope>NUCLEOTIDE SEQUENCE [LARGE SCALE GENOMIC DNA]</scope>
    <source>
        <strain evidence="2 3">F 1598</strain>
    </source>
</reference>
<accession>A0A0C3FP37</accession>
<feature type="compositionally biased region" description="Acidic residues" evidence="1">
    <location>
        <begin position="39"/>
        <end position="61"/>
    </location>
</feature>
<organism evidence="2 3">
    <name type="scientific">Piloderma croceum (strain F 1598)</name>
    <dbReference type="NCBI Taxonomy" id="765440"/>
    <lineage>
        <taxon>Eukaryota</taxon>
        <taxon>Fungi</taxon>
        <taxon>Dikarya</taxon>
        <taxon>Basidiomycota</taxon>
        <taxon>Agaricomycotina</taxon>
        <taxon>Agaricomycetes</taxon>
        <taxon>Agaricomycetidae</taxon>
        <taxon>Atheliales</taxon>
        <taxon>Atheliaceae</taxon>
        <taxon>Piloderma</taxon>
    </lineage>
</organism>
<gene>
    <name evidence="2" type="ORF">PILCRDRAFT_89295</name>
</gene>
<dbReference type="HOGENOM" id="CLU_1496788_0_0_1"/>
<feature type="region of interest" description="Disordered" evidence="1">
    <location>
        <begin position="1"/>
        <end position="20"/>
    </location>
</feature>
<keyword evidence="3" id="KW-1185">Reference proteome</keyword>
<protein>
    <submittedName>
        <fullName evidence="2">Uncharacterized protein</fullName>
    </submittedName>
</protein>
<evidence type="ECO:0000313" key="3">
    <source>
        <dbReference type="Proteomes" id="UP000054166"/>
    </source>
</evidence>
<dbReference type="AlphaFoldDB" id="A0A0C3FP37"/>
<proteinExistence type="predicted"/>
<reference evidence="3" key="2">
    <citation type="submission" date="2015-01" db="EMBL/GenBank/DDBJ databases">
        <title>Evolutionary Origins and Diversification of the Mycorrhizal Mutualists.</title>
        <authorList>
            <consortium name="DOE Joint Genome Institute"/>
            <consortium name="Mycorrhizal Genomics Consortium"/>
            <person name="Kohler A."/>
            <person name="Kuo A."/>
            <person name="Nagy L.G."/>
            <person name="Floudas D."/>
            <person name="Copeland A."/>
            <person name="Barry K.W."/>
            <person name="Cichocki N."/>
            <person name="Veneault-Fourrey C."/>
            <person name="LaButti K."/>
            <person name="Lindquist E.A."/>
            <person name="Lipzen A."/>
            <person name="Lundell T."/>
            <person name="Morin E."/>
            <person name="Murat C."/>
            <person name="Riley R."/>
            <person name="Ohm R."/>
            <person name="Sun H."/>
            <person name="Tunlid A."/>
            <person name="Henrissat B."/>
            <person name="Grigoriev I.V."/>
            <person name="Hibbett D.S."/>
            <person name="Martin F."/>
        </authorList>
    </citation>
    <scope>NUCLEOTIDE SEQUENCE [LARGE SCALE GENOMIC DNA]</scope>
    <source>
        <strain evidence="3">F 1598</strain>
    </source>
</reference>